<proteinExistence type="predicted"/>
<evidence type="ECO:0000313" key="1">
    <source>
        <dbReference type="EMBL" id="RML55511.1"/>
    </source>
</evidence>
<dbReference type="EMBL" id="RBNS01000094">
    <property type="protein sequence ID" value="RML55511.1"/>
    <property type="molecule type" value="Genomic_DNA"/>
</dbReference>
<sequence length="57" mass="6172">MQVVKSEAFSSPLNGGLMEKIFQRLCVLDDRTMPPTLTPCVTPFHRVGQPVGQGGEA</sequence>
<name>A0A3M2WVD6_PSEA0</name>
<dbReference type="Proteomes" id="UP000277952">
    <property type="component" value="Unassembled WGS sequence"/>
</dbReference>
<comment type="caution">
    <text evidence="1">The sequence shown here is derived from an EMBL/GenBank/DDBJ whole genome shotgun (WGS) entry which is preliminary data.</text>
</comment>
<reference evidence="1 2" key="1">
    <citation type="submission" date="2018-08" db="EMBL/GenBank/DDBJ databases">
        <title>Recombination of ecologically and evolutionarily significant loci maintains genetic cohesion in the Pseudomonas syringae species complex.</title>
        <authorList>
            <person name="Dillon M."/>
            <person name="Thakur S."/>
            <person name="Almeida R.N.D."/>
            <person name="Weir B.S."/>
            <person name="Guttman D.S."/>
        </authorList>
    </citation>
    <scope>NUCLEOTIDE SEQUENCE [LARGE SCALE GENOMIC DNA]</scope>
    <source>
        <strain evidence="1 2">19322</strain>
    </source>
</reference>
<organism evidence="1 2">
    <name type="scientific">Pseudomonas amygdali pv. morsprunorum</name>
    <dbReference type="NCBI Taxonomy" id="129138"/>
    <lineage>
        <taxon>Bacteria</taxon>
        <taxon>Pseudomonadati</taxon>
        <taxon>Pseudomonadota</taxon>
        <taxon>Gammaproteobacteria</taxon>
        <taxon>Pseudomonadales</taxon>
        <taxon>Pseudomonadaceae</taxon>
        <taxon>Pseudomonas</taxon>
        <taxon>Pseudomonas amygdali</taxon>
    </lineage>
</organism>
<protein>
    <submittedName>
        <fullName evidence="1">Uncharacterized protein</fullName>
    </submittedName>
</protein>
<evidence type="ECO:0000313" key="2">
    <source>
        <dbReference type="Proteomes" id="UP000277952"/>
    </source>
</evidence>
<dbReference type="AlphaFoldDB" id="A0A3M2WVD6"/>
<gene>
    <name evidence="1" type="ORF">ALQ94_101539</name>
</gene>
<accession>A0A3M2WVD6</accession>